<keyword evidence="14" id="KW-0456">Lyase</keyword>
<accession>A0ABQ5Q493</accession>
<keyword evidence="12" id="KW-0584">Phenylalanine biosynthesis</keyword>
<evidence type="ECO:0000256" key="1">
    <source>
        <dbReference type="ARBA" id="ARBA00000824"/>
    </source>
</evidence>
<evidence type="ECO:0000256" key="3">
    <source>
        <dbReference type="ARBA" id="ARBA00004496"/>
    </source>
</evidence>
<dbReference type="EC" id="5.4.99.5" evidence="6"/>
<dbReference type="Gene3D" id="3.40.190.10">
    <property type="entry name" value="Periplasmic binding protein-like II"/>
    <property type="match status" value="2"/>
</dbReference>
<dbReference type="PROSITE" id="PS51671">
    <property type="entry name" value="ACT"/>
    <property type="match status" value="1"/>
</dbReference>
<evidence type="ECO:0000256" key="7">
    <source>
        <dbReference type="ARBA" id="ARBA00013147"/>
    </source>
</evidence>
<keyword evidence="11" id="KW-0057">Aromatic amino acid biosynthesis</keyword>
<evidence type="ECO:0000256" key="9">
    <source>
        <dbReference type="ARBA" id="ARBA00022490"/>
    </source>
</evidence>
<evidence type="ECO:0000256" key="6">
    <source>
        <dbReference type="ARBA" id="ARBA00012404"/>
    </source>
</evidence>
<dbReference type="SUPFAM" id="SSF53850">
    <property type="entry name" value="Periplasmic binding protein-like II"/>
    <property type="match status" value="1"/>
</dbReference>
<dbReference type="InterPro" id="IPR010957">
    <property type="entry name" value="G/b/e-P-prot_chorismate_mutase"/>
</dbReference>
<dbReference type="NCBIfam" id="NF008865">
    <property type="entry name" value="PRK11898.1"/>
    <property type="match status" value="1"/>
</dbReference>
<dbReference type="InterPro" id="IPR002701">
    <property type="entry name" value="CM_II_prokaryot"/>
</dbReference>
<dbReference type="InterPro" id="IPR045865">
    <property type="entry name" value="ACT-like_dom_sf"/>
</dbReference>
<evidence type="ECO:0000256" key="16">
    <source>
        <dbReference type="ARBA" id="ARBA00031175"/>
    </source>
</evidence>
<dbReference type="InterPro" id="IPR002912">
    <property type="entry name" value="ACT_dom"/>
</dbReference>
<comment type="subcellular location">
    <subcellularLocation>
        <location evidence="3">Cytoplasm</location>
    </subcellularLocation>
</comment>
<evidence type="ECO:0000256" key="2">
    <source>
        <dbReference type="ARBA" id="ARBA00002364"/>
    </source>
</evidence>
<dbReference type="CDD" id="cd13630">
    <property type="entry name" value="PBP2_PDT_1"/>
    <property type="match status" value="1"/>
</dbReference>
<evidence type="ECO:0000256" key="10">
    <source>
        <dbReference type="ARBA" id="ARBA00022605"/>
    </source>
</evidence>
<evidence type="ECO:0000256" key="4">
    <source>
        <dbReference type="ARBA" id="ARBA00004741"/>
    </source>
</evidence>
<dbReference type="Pfam" id="PF00800">
    <property type="entry name" value="PDT"/>
    <property type="match status" value="1"/>
</dbReference>
<evidence type="ECO:0000259" key="19">
    <source>
        <dbReference type="PROSITE" id="PS51168"/>
    </source>
</evidence>
<gene>
    <name evidence="22" type="primary">pheA</name>
    <name evidence="22" type="ORF">GETHPA_10970</name>
</gene>
<dbReference type="Proteomes" id="UP001165089">
    <property type="component" value="Unassembled WGS sequence"/>
</dbReference>
<protein>
    <recommendedName>
        <fullName evidence="8">Bifunctional chorismate mutase/prephenate dehydratase</fullName>
        <ecNumber evidence="7">4.2.1.51</ecNumber>
        <ecNumber evidence="6">5.4.99.5</ecNumber>
    </recommendedName>
    <alternativeName>
        <fullName evidence="17">Chorismate mutase-prephenate dehydratase</fullName>
    </alternativeName>
    <alternativeName>
        <fullName evidence="16">p-protein</fullName>
    </alternativeName>
</protein>
<dbReference type="InterPro" id="IPR036263">
    <property type="entry name" value="Chorismate_II_sf"/>
</dbReference>
<dbReference type="PANTHER" id="PTHR21022:SF19">
    <property type="entry name" value="PREPHENATE DEHYDRATASE-RELATED"/>
    <property type="match status" value="1"/>
</dbReference>
<evidence type="ECO:0000256" key="17">
    <source>
        <dbReference type="ARBA" id="ARBA00031520"/>
    </source>
</evidence>
<proteinExistence type="predicted"/>
<dbReference type="PIRSF" id="PIRSF001500">
    <property type="entry name" value="Chor_mut_pdt_Ppr"/>
    <property type="match status" value="1"/>
</dbReference>
<feature type="domain" description="Chorismate mutase" evidence="19">
    <location>
        <begin position="3"/>
        <end position="95"/>
    </location>
</feature>
<evidence type="ECO:0000256" key="11">
    <source>
        <dbReference type="ARBA" id="ARBA00023141"/>
    </source>
</evidence>
<keyword evidence="23" id="KW-1185">Reference proteome</keyword>
<organism evidence="22 23">
    <name type="scientific">Geothrix rubra</name>
    <dbReference type="NCBI Taxonomy" id="2927977"/>
    <lineage>
        <taxon>Bacteria</taxon>
        <taxon>Pseudomonadati</taxon>
        <taxon>Acidobacteriota</taxon>
        <taxon>Holophagae</taxon>
        <taxon>Holophagales</taxon>
        <taxon>Holophagaceae</taxon>
        <taxon>Geothrix</taxon>
    </lineage>
</organism>
<dbReference type="PANTHER" id="PTHR21022">
    <property type="entry name" value="PREPHENATE DEHYDRATASE P PROTEIN"/>
    <property type="match status" value="1"/>
</dbReference>
<dbReference type="InterPro" id="IPR008242">
    <property type="entry name" value="Chor_mutase/pphenate_deHydtase"/>
</dbReference>
<dbReference type="CDD" id="cd04905">
    <property type="entry name" value="ACT_CM-PDT"/>
    <property type="match status" value="1"/>
</dbReference>
<evidence type="ECO:0000256" key="15">
    <source>
        <dbReference type="ARBA" id="ARBA00023268"/>
    </source>
</evidence>
<dbReference type="InterPro" id="IPR036979">
    <property type="entry name" value="CM_dom_sf"/>
</dbReference>
<comment type="caution">
    <text evidence="22">The sequence shown here is derived from an EMBL/GenBank/DDBJ whole genome shotgun (WGS) entry which is preliminary data.</text>
</comment>
<sequence>MQRPDPANLADLRRAIDAVDEQVLALLNQRAGLAAEVGRRKLAAAPEGPFHAPRREREVLARLEAANAGPFPGPAVRTIFQEIMSACLSLEKPLRVAFLGPEGTFTHLAARHQFGGSSQSLPQGTIQAVFRAVERGGADYGVVPVENATEGAVDSTLDAFLDSPLRICAEILLPVDQALLLRPELDLGAVRRVYSHPQALGQCRRWLEAHLPQADRVEAPSTSEAARLAREDAEGAAVASELAAELFGLKVAEPRIQDLAANATRFLVLGPKEAEPTGRDRTSLLVLAQDGPGALLRLLEPLARRGLNLSRIQSRPTRRRLWEYAFFLDVEGHAADAPMAEALADLRAASASLKVLGSYPRAVPGAGDGSLG</sequence>
<evidence type="ECO:0000256" key="14">
    <source>
        <dbReference type="ARBA" id="ARBA00023239"/>
    </source>
</evidence>
<keyword evidence="10" id="KW-0028">Amino-acid biosynthesis</keyword>
<name>A0ABQ5Q493_9BACT</name>
<dbReference type="SUPFAM" id="SSF55021">
    <property type="entry name" value="ACT-like"/>
    <property type="match status" value="1"/>
</dbReference>
<feature type="domain" description="ACT" evidence="21">
    <location>
        <begin position="283"/>
        <end position="360"/>
    </location>
</feature>
<keyword evidence="9" id="KW-0963">Cytoplasm</keyword>
<dbReference type="NCBIfam" id="TIGR01807">
    <property type="entry name" value="CM_P2"/>
    <property type="match status" value="1"/>
</dbReference>
<evidence type="ECO:0000256" key="18">
    <source>
        <dbReference type="ARBA" id="ARBA00047848"/>
    </source>
</evidence>
<dbReference type="Pfam" id="PF01842">
    <property type="entry name" value="ACT"/>
    <property type="match status" value="1"/>
</dbReference>
<dbReference type="RefSeq" id="WP_285723580.1">
    <property type="nucleotide sequence ID" value="NZ_BSDD01000002.1"/>
</dbReference>
<evidence type="ECO:0000259" key="20">
    <source>
        <dbReference type="PROSITE" id="PS51171"/>
    </source>
</evidence>
<comment type="pathway">
    <text evidence="4">Amino-acid biosynthesis; L-phenylalanine biosynthesis; phenylpyruvate from prephenate: step 1/1.</text>
</comment>
<evidence type="ECO:0000313" key="23">
    <source>
        <dbReference type="Proteomes" id="UP001165089"/>
    </source>
</evidence>
<evidence type="ECO:0000256" key="12">
    <source>
        <dbReference type="ARBA" id="ARBA00023222"/>
    </source>
</evidence>
<dbReference type="Gene3D" id="1.20.59.10">
    <property type="entry name" value="Chorismate mutase"/>
    <property type="match status" value="1"/>
</dbReference>
<comment type="pathway">
    <text evidence="5">Metabolic intermediate biosynthesis; prephenate biosynthesis; prephenate from chorismate: step 1/1.</text>
</comment>
<comment type="function">
    <text evidence="2">Catalyzes the Claisen rearrangement of chorismate to prephenate and the decarboxylation/dehydration of prephenate to phenylpyruvate.</text>
</comment>
<dbReference type="InterPro" id="IPR001086">
    <property type="entry name" value="Preph_deHydtase"/>
</dbReference>
<dbReference type="SUPFAM" id="SSF48600">
    <property type="entry name" value="Chorismate mutase II"/>
    <property type="match status" value="1"/>
</dbReference>
<dbReference type="PROSITE" id="PS51171">
    <property type="entry name" value="PREPHENATE_DEHYDR_3"/>
    <property type="match status" value="1"/>
</dbReference>
<dbReference type="Pfam" id="PF01817">
    <property type="entry name" value="CM_2"/>
    <property type="match status" value="1"/>
</dbReference>
<evidence type="ECO:0000313" key="22">
    <source>
        <dbReference type="EMBL" id="GLH69564.1"/>
    </source>
</evidence>
<keyword evidence="15" id="KW-0511">Multifunctional enzyme</keyword>
<dbReference type="SMART" id="SM00830">
    <property type="entry name" value="CM_2"/>
    <property type="match status" value="1"/>
</dbReference>
<evidence type="ECO:0000256" key="5">
    <source>
        <dbReference type="ARBA" id="ARBA00004817"/>
    </source>
</evidence>
<reference evidence="22 23" key="1">
    <citation type="journal article" date="2023" name="Antonie Van Leeuwenhoek">
        <title>Mesoterricola silvestris gen. nov., sp. nov., Mesoterricola sediminis sp. nov., Geothrix oryzae sp. nov., Geothrix edaphica sp. nov., Geothrix rubra sp. nov., and Geothrix limicola sp. nov., six novel members of Acidobacteriota isolated from soils.</title>
        <authorList>
            <person name="Itoh H."/>
            <person name="Sugisawa Y."/>
            <person name="Mise K."/>
            <person name="Xu Z."/>
            <person name="Kuniyasu M."/>
            <person name="Ushijima N."/>
            <person name="Kawano K."/>
            <person name="Kobayashi E."/>
            <person name="Shiratori Y."/>
            <person name="Masuda Y."/>
            <person name="Senoo K."/>
        </authorList>
    </citation>
    <scope>NUCLEOTIDE SEQUENCE [LARGE SCALE GENOMIC DNA]</scope>
    <source>
        <strain evidence="22 23">Red803</strain>
    </source>
</reference>
<evidence type="ECO:0000256" key="8">
    <source>
        <dbReference type="ARBA" id="ARBA00014401"/>
    </source>
</evidence>
<evidence type="ECO:0000259" key="21">
    <source>
        <dbReference type="PROSITE" id="PS51671"/>
    </source>
</evidence>
<dbReference type="EC" id="4.2.1.51" evidence="7"/>
<keyword evidence="13" id="KW-0413">Isomerase</keyword>
<evidence type="ECO:0000256" key="13">
    <source>
        <dbReference type="ARBA" id="ARBA00023235"/>
    </source>
</evidence>
<comment type="catalytic activity">
    <reaction evidence="18">
        <text>prephenate + H(+) = 3-phenylpyruvate + CO2 + H2O</text>
        <dbReference type="Rhea" id="RHEA:21648"/>
        <dbReference type="ChEBI" id="CHEBI:15377"/>
        <dbReference type="ChEBI" id="CHEBI:15378"/>
        <dbReference type="ChEBI" id="CHEBI:16526"/>
        <dbReference type="ChEBI" id="CHEBI:18005"/>
        <dbReference type="ChEBI" id="CHEBI:29934"/>
        <dbReference type="EC" id="4.2.1.51"/>
    </reaction>
</comment>
<dbReference type="EMBL" id="BSDD01000002">
    <property type="protein sequence ID" value="GLH69564.1"/>
    <property type="molecule type" value="Genomic_DNA"/>
</dbReference>
<dbReference type="Gene3D" id="3.30.70.260">
    <property type="match status" value="1"/>
</dbReference>
<feature type="domain" description="Prephenate dehydratase" evidence="20">
    <location>
        <begin position="95"/>
        <end position="271"/>
    </location>
</feature>
<dbReference type="PROSITE" id="PS51168">
    <property type="entry name" value="CHORISMATE_MUT_2"/>
    <property type="match status" value="1"/>
</dbReference>
<comment type="catalytic activity">
    <reaction evidence="1">
        <text>chorismate = prephenate</text>
        <dbReference type="Rhea" id="RHEA:13897"/>
        <dbReference type="ChEBI" id="CHEBI:29748"/>
        <dbReference type="ChEBI" id="CHEBI:29934"/>
        <dbReference type="EC" id="5.4.99.5"/>
    </reaction>
</comment>